<evidence type="ECO:0000256" key="2">
    <source>
        <dbReference type="ARBA" id="ARBA00008681"/>
    </source>
</evidence>
<feature type="domain" description="Glycine zipper 2TM" evidence="7">
    <location>
        <begin position="139"/>
        <end position="179"/>
    </location>
</feature>
<proteinExistence type="inferred from homology"/>
<accession>A0A418NLN6</accession>
<organism evidence="9 10">
    <name type="scientific">Pelagerythrobacter aerophilus</name>
    <dbReference type="NCBI Taxonomy" id="2306995"/>
    <lineage>
        <taxon>Bacteria</taxon>
        <taxon>Pseudomonadati</taxon>
        <taxon>Pseudomonadota</taxon>
        <taxon>Alphaproteobacteria</taxon>
        <taxon>Sphingomonadales</taxon>
        <taxon>Erythrobacteraceae</taxon>
        <taxon>Pelagerythrobacter</taxon>
    </lineage>
</organism>
<evidence type="ECO:0000313" key="9">
    <source>
        <dbReference type="EMBL" id="RIV80751.1"/>
    </source>
</evidence>
<evidence type="ECO:0000313" key="8">
    <source>
        <dbReference type="EMBL" id="RIV75994.1"/>
    </source>
</evidence>
<dbReference type="InterPro" id="IPR008816">
    <property type="entry name" value="Gly_zipper_2TM_dom"/>
</dbReference>
<dbReference type="EMBL" id="QXFK01000019">
    <property type="protein sequence ID" value="RIV75994.1"/>
    <property type="molecule type" value="Genomic_DNA"/>
</dbReference>
<feature type="signal peptide" evidence="6">
    <location>
        <begin position="1"/>
        <end position="24"/>
    </location>
</feature>
<keyword evidence="4" id="KW-0449">Lipoprotein</keyword>
<dbReference type="EMBL" id="QXFK01000008">
    <property type="protein sequence ID" value="RIV80751.1"/>
    <property type="molecule type" value="Genomic_DNA"/>
</dbReference>
<comment type="caution">
    <text evidence="9">The sequence shown here is derived from an EMBL/GenBank/DDBJ whole genome shotgun (WGS) entry which is preliminary data.</text>
</comment>
<name>A0A418NLN6_9SPHN</name>
<evidence type="ECO:0000313" key="10">
    <source>
        <dbReference type="Proteomes" id="UP000285092"/>
    </source>
</evidence>
<feature type="compositionally biased region" description="Pro residues" evidence="5">
    <location>
        <begin position="52"/>
        <end position="63"/>
    </location>
</feature>
<comment type="similarity">
    <text evidence="2">Belongs to the rickettsiale 17 kDa surface antigen family.</text>
</comment>
<feature type="chain" id="PRO_5044602913" description="17 kDa surface antigen" evidence="6">
    <location>
        <begin position="25"/>
        <end position="294"/>
    </location>
</feature>
<keyword evidence="6" id="KW-0732">Signal</keyword>
<comment type="subcellular location">
    <subcellularLocation>
        <location evidence="1">Cell outer membrane</location>
        <topology evidence="1">Lipid-anchor</topology>
    </subcellularLocation>
</comment>
<dbReference type="Pfam" id="PF05433">
    <property type="entry name" value="Rick_17kDa_Anti"/>
    <property type="match status" value="1"/>
</dbReference>
<evidence type="ECO:0000256" key="3">
    <source>
        <dbReference type="ARBA" id="ARBA00015281"/>
    </source>
</evidence>
<evidence type="ECO:0000256" key="6">
    <source>
        <dbReference type="SAM" id="SignalP"/>
    </source>
</evidence>
<dbReference type="RefSeq" id="WP_119511660.1">
    <property type="nucleotide sequence ID" value="NZ_QXFK01000008.1"/>
</dbReference>
<keyword evidence="10" id="KW-1185">Reference proteome</keyword>
<evidence type="ECO:0000256" key="1">
    <source>
        <dbReference type="ARBA" id="ARBA00004459"/>
    </source>
</evidence>
<gene>
    <name evidence="9" type="ORF">D2V04_01865</name>
    <name evidence="8" type="ORF">D2V04_17260</name>
</gene>
<reference evidence="9 10" key="1">
    <citation type="submission" date="2018-08" db="EMBL/GenBank/DDBJ databases">
        <title>Altererythrobacter sp.Ery1 and Ery12, the genome sequencing of novel strains in genus Alterythrobacter.</title>
        <authorList>
            <person name="Cheng H."/>
            <person name="Wu Y.-H."/>
            <person name="Fang C."/>
            <person name="Xu X.-W."/>
        </authorList>
    </citation>
    <scope>NUCLEOTIDE SEQUENCE [LARGE SCALE GENOMIC DNA]</scope>
    <source>
        <strain evidence="9 10">Ery1</strain>
    </source>
</reference>
<dbReference type="OrthoDB" id="7428901at2"/>
<feature type="region of interest" description="Disordered" evidence="5">
    <location>
        <begin position="52"/>
        <end position="72"/>
    </location>
</feature>
<evidence type="ECO:0000256" key="5">
    <source>
        <dbReference type="SAM" id="MobiDB-lite"/>
    </source>
</evidence>
<dbReference type="Proteomes" id="UP000285092">
    <property type="component" value="Unassembled WGS sequence"/>
</dbReference>
<protein>
    <recommendedName>
        <fullName evidence="3">17 kDa surface antigen</fullName>
    </recommendedName>
</protein>
<evidence type="ECO:0000256" key="4">
    <source>
        <dbReference type="ARBA" id="ARBA00023288"/>
    </source>
</evidence>
<evidence type="ECO:0000259" key="7">
    <source>
        <dbReference type="Pfam" id="PF05433"/>
    </source>
</evidence>
<sequence length="294" mass="31443">MTARHLTLLGAAVGAIGAASPAMAQPEMPYEYAYPLPPGEVVYEQAPVVQPLPAPAQPSPPPQEVYHEPEYSDDPAYDDYADRYEYERSGPVYHEVPPPPAAYYPAPPAPPPHFDAEAWLADCRARYRAGEGREEGGVAGGLLGAAAGGLIGNRVADGERLAGTLIGAGVGGLAGLAIGTAIGAAVDRDRAEDYCEAMLERYPHGYAHAPAPAYPPPAPYGYGYPGYYGHGCACAPAVTYMPVLMAVPQRAVVREYVTEEWVEAEPRAERPVSTKRRVIRTPAPDKRIKYSKTR</sequence>
<feature type="region of interest" description="Disordered" evidence="5">
    <location>
        <begin position="265"/>
        <end position="294"/>
    </location>
</feature>
<dbReference type="AlphaFoldDB" id="A0A418NLN6"/>